<comment type="similarity">
    <text evidence="1">Belongs to the sigma-70 factor family. ECF subfamily.</text>
</comment>
<dbReference type="eggNOG" id="COG1595">
    <property type="taxonomic scope" value="Bacteria"/>
</dbReference>
<evidence type="ECO:0000256" key="2">
    <source>
        <dbReference type="ARBA" id="ARBA00023015"/>
    </source>
</evidence>
<dbReference type="NCBIfam" id="TIGR02937">
    <property type="entry name" value="sigma70-ECF"/>
    <property type="match status" value="1"/>
</dbReference>
<evidence type="ECO:0000256" key="4">
    <source>
        <dbReference type="ARBA" id="ARBA00023125"/>
    </source>
</evidence>
<dbReference type="InterPro" id="IPR014284">
    <property type="entry name" value="RNA_pol_sigma-70_dom"/>
</dbReference>
<dbReference type="STRING" id="314230.DSM3645_26864"/>
<dbReference type="AlphaFoldDB" id="A3ZY98"/>
<comment type="caution">
    <text evidence="7">The sequence shown here is derived from an EMBL/GenBank/DDBJ whole genome shotgun (WGS) entry which is preliminary data.</text>
</comment>
<accession>A3ZY98</accession>
<dbReference type="PANTHER" id="PTHR43133">
    <property type="entry name" value="RNA POLYMERASE ECF-TYPE SIGMA FACTO"/>
    <property type="match status" value="1"/>
</dbReference>
<keyword evidence="4" id="KW-0238">DNA-binding</keyword>
<dbReference type="Proteomes" id="UP000004358">
    <property type="component" value="Unassembled WGS sequence"/>
</dbReference>
<dbReference type="OrthoDB" id="291381at2"/>
<dbReference type="InterPro" id="IPR053812">
    <property type="entry name" value="HTH_Sigma70_ECF-like"/>
</dbReference>
<protein>
    <recommendedName>
        <fullName evidence="6">RNA polymerase sigma-70 ECF-like HTH domain-containing protein</fullName>
    </recommendedName>
</protein>
<keyword evidence="3" id="KW-0731">Sigma factor</keyword>
<dbReference type="Gene3D" id="1.10.1740.10">
    <property type="match status" value="1"/>
</dbReference>
<evidence type="ECO:0000256" key="1">
    <source>
        <dbReference type="ARBA" id="ARBA00010641"/>
    </source>
</evidence>
<gene>
    <name evidence="7" type="ORF">DSM3645_26864</name>
</gene>
<dbReference type="EMBL" id="AANZ01000020">
    <property type="protein sequence ID" value="EAQ78574.1"/>
    <property type="molecule type" value="Genomic_DNA"/>
</dbReference>
<evidence type="ECO:0000259" key="6">
    <source>
        <dbReference type="Pfam" id="PF07638"/>
    </source>
</evidence>
<dbReference type="HOGENOM" id="CLU_112338_0_0_0"/>
<dbReference type="GO" id="GO:0003677">
    <property type="term" value="F:DNA binding"/>
    <property type="evidence" value="ECO:0007669"/>
    <property type="project" value="UniProtKB-KW"/>
</dbReference>
<reference evidence="7 8" key="1">
    <citation type="submission" date="2006-02" db="EMBL/GenBank/DDBJ databases">
        <authorList>
            <person name="Amann R."/>
            <person name="Ferriera S."/>
            <person name="Johnson J."/>
            <person name="Kravitz S."/>
            <person name="Halpern A."/>
            <person name="Remington K."/>
            <person name="Beeson K."/>
            <person name="Tran B."/>
            <person name="Rogers Y.-H."/>
            <person name="Friedman R."/>
            <person name="Venter J.C."/>
        </authorList>
    </citation>
    <scope>NUCLEOTIDE SEQUENCE [LARGE SCALE GENOMIC DNA]</scope>
    <source>
        <strain evidence="7 8">DSM 3645</strain>
    </source>
</reference>
<dbReference type="GO" id="GO:0006352">
    <property type="term" value="P:DNA-templated transcription initiation"/>
    <property type="evidence" value="ECO:0007669"/>
    <property type="project" value="InterPro"/>
</dbReference>
<dbReference type="InterPro" id="IPR013325">
    <property type="entry name" value="RNA_pol_sigma_r2"/>
</dbReference>
<organism evidence="7 8">
    <name type="scientific">Blastopirellula marina DSM 3645</name>
    <dbReference type="NCBI Taxonomy" id="314230"/>
    <lineage>
        <taxon>Bacteria</taxon>
        <taxon>Pseudomonadati</taxon>
        <taxon>Planctomycetota</taxon>
        <taxon>Planctomycetia</taxon>
        <taxon>Pirellulales</taxon>
        <taxon>Pirellulaceae</taxon>
        <taxon>Blastopirellula</taxon>
    </lineage>
</organism>
<evidence type="ECO:0000256" key="3">
    <source>
        <dbReference type="ARBA" id="ARBA00023082"/>
    </source>
</evidence>
<evidence type="ECO:0000256" key="5">
    <source>
        <dbReference type="ARBA" id="ARBA00023163"/>
    </source>
</evidence>
<proteinExistence type="inferred from homology"/>
<evidence type="ECO:0000313" key="7">
    <source>
        <dbReference type="EMBL" id="EAQ78574.1"/>
    </source>
</evidence>
<sequence>MAAEDEDTINLKVLQGVRDGSKTSVNVVVDKYFSRIVRAAEKRISAGKQRAADGDDVAASVFESLWKRSDRGDFSDSDFKDADELWGYLSRMARSKVVDHIRRENAAKRGGGKVRGESVFLVRGTDGACGIEAVAPSHFSPDELAEFSEWQGQLLDALQEERLREIATMRLEGYDTEEIGESVGLSTRSIRRKLVLIRDIWKHLLEKQLATQS</sequence>
<dbReference type="SUPFAM" id="SSF88946">
    <property type="entry name" value="Sigma2 domain of RNA polymerase sigma factors"/>
    <property type="match status" value="1"/>
</dbReference>
<name>A3ZY98_9BACT</name>
<dbReference type="SUPFAM" id="SSF88659">
    <property type="entry name" value="Sigma3 and sigma4 domains of RNA polymerase sigma factors"/>
    <property type="match status" value="1"/>
</dbReference>
<dbReference type="InterPro" id="IPR039425">
    <property type="entry name" value="RNA_pol_sigma-70-like"/>
</dbReference>
<evidence type="ECO:0000313" key="8">
    <source>
        <dbReference type="Proteomes" id="UP000004358"/>
    </source>
</evidence>
<keyword evidence="5" id="KW-0804">Transcription</keyword>
<keyword evidence="2" id="KW-0805">Transcription regulation</keyword>
<dbReference type="InterPro" id="IPR013324">
    <property type="entry name" value="RNA_pol_sigma_r3/r4-like"/>
</dbReference>
<dbReference type="PANTHER" id="PTHR43133:SF8">
    <property type="entry name" value="RNA POLYMERASE SIGMA FACTOR HI_1459-RELATED"/>
    <property type="match status" value="1"/>
</dbReference>
<dbReference type="RefSeq" id="WP_002653267.1">
    <property type="nucleotide sequence ID" value="NZ_CH672376.1"/>
</dbReference>
<feature type="domain" description="RNA polymerase sigma-70 ECF-like HTH" evidence="6">
    <location>
        <begin position="13"/>
        <end position="201"/>
    </location>
</feature>
<dbReference type="Pfam" id="PF07638">
    <property type="entry name" value="Sigma70_ECF"/>
    <property type="match status" value="1"/>
</dbReference>
<dbReference type="GO" id="GO:0016987">
    <property type="term" value="F:sigma factor activity"/>
    <property type="evidence" value="ECO:0007669"/>
    <property type="project" value="UniProtKB-KW"/>
</dbReference>